<sequence>MKEPSHFVFVVALVIIGCYKVDGVDSCSQITCYNNGDCEVLDGIAKCTCTHGFSGDYCCT</sequence>
<dbReference type="InterPro" id="IPR000742">
    <property type="entry name" value="EGF"/>
</dbReference>
<protein>
    <recommendedName>
        <fullName evidence="3">EGF-like domain-containing protein</fullName>
    </recommendedName>
</protein>
<name>A0AAD9IRZ2_9ANNE</name>
<dbReference type="Gene3D" id="2.10.25.10">
    <property type="entry name" value="Laminin"/>
    <property type="match status" value="1"/>
</dbReference>
<dbReference type="Proteomes" id="UP001208570">
    <property type="component" value="Unassembled WGS sequence"/>
</dbReference>
<evidence type="ECO:0000313" key="4">
    <source>
        <dbReference type="EMBL" id="KAK2139170.1"/>
    </source>
</evidence>
<proteinExistence type="predicted"/>
<comment type="caution">
    <text evidence="4">The sequence shown here is derived from an EMBL/GenBank/DDBJ whole genome shotgun (WGS) entry which is preliminary data.</text>
</comment>
<feature type="domain" description="EGF-like" evidence="3">
    <location>
        <begin position="23"/>
        <end position="59"/>
    </location>
</feature>
<dbReference type="AlphaFoldDB" id="A0AAD9IRZ2"/>
<dbReference type="PROSITE" id="PS50026">
    <property type="entry name" value="EGF_3"/>
    <property type="match status" value="1"/>
</dbReference>
<keyword evidence="5" id="KW-1185">Reference proteome</keyword>
<evidence type="ECO:0000313" key="5">
    <source>
        <dbReference type="Proteomes" id="UP001208570"/>
    </source>
</evidence>
<dbReference type="PROSITE" id="PS01186">
    <property type="entry name" value="EGF_2"/>
    <property type="match status" value="1"/>
</dbReference>
<evidence type="ECO:0000259" key="3">
    <source>
        <dbReference type="PROSITE" id="PS50026"/>
    </source>
</evidence>
<comment type="caution">
    <text evidence="1">Lacks conserved residue(s) required for the propagation of feature annotation.</text>
</comment>
<feature type="disulfide bond" evidence="1">
    <location>
        <begin position="49"/>
        <end position="58"/>
    </location>
</feature>
<organism evidence="4 5">
    <name type="scientific">Paralvinella palmiformis</name>
    <dbReference type="NCBI Taxonomy" id="53620"/>
    <lineage>
        <taxon>Eukaryota</taxon>
        <taxon>Metazoa</taxon>
        <taxon>Spiralia</taxon>
        <taxon>Lophotrochozoa</taxon>
        <taxon>Annelida</taxon>
        <taxon>Polychaeta</taxon>
        <taxon>Sedentaria</taxon>
        <taxon>Canalipalpata</taxon>
        <taxon>Terebellida</taxon>
        <taxon>Terebelliformia</taxon>
        <taxon>Alvinellidae</taxon>
        <taxon>Paralvinella</taxon>
    </lineage>
</organism>
<reference evidence="4" key="1">
    <citation type="journal article" date="2023" name="Mol. Biol. Evol.">
        <title>Third-Generation Sequencing Reveals the Adaptive Role of the Epigenome in Three Deep-Sea Polychaetes.</title>
        <authorList>
            <person name="Perez M."/>
            <person name="Aroh O."/>
            <person name="Sun Y."/>
            <person name="Lan Y."/>
            <person name="Juniper S.K."/>
            <person name="Young C.R."/>
            <person name="Angers B."/>
            <person name="Qian P.Y."/>
        </authorList>
    </citation>
    <scope>NUCLEOTIDE SEQUENCE</scope>
    <source>
        <strain evidence="4">P08H-3</strain>
    </source>
</reference>
<evidence type="ECO:0000256" key="2">
    <source>
        <dbReference type="SAM" id="SignalP"/>
    </source>
</evidence>
<dbReference type="EMBL" id="JAODUP010001970">
    <property type="protein sequence ID" value="KAK2139170.1"/>
    <property type="molecule type" value="Genomic_DNA"/>
</dbReference>
<dbReference type="PROSITE" id="PS51257">
    <property type="entry name" value="PROKAR_LIPOPROTEIN"/>
    <property type="match status" value="1"/>
</dbReference>
<accession>A0AAD9IRZ2</accession>
<feature type="chain" id="PRO_5042242902" description="EGF-like domain-containing protein" evidence="2">
    <location>
        <begin position="24"/>
        <end position="60"/>
    </location>
</feature>
<dbReference type="PROSITE" id="PS00022">
    <property type="entry name" value="EGF_1"/>
    <property type="match status" value="1"/>
</dbReference>
<keyword evidence="1" id="KW-0245">EGF-like domain</keyword>
<feature type="signal peptide" evidence="2">
    <location>
        <begin position="1"/>
        <end position="23"/>
    </location>
</feature>
<feature type="non-terminal residue" evidence="4">
    <location>
        <position position="60"/>
    </location>
</feature>
<evidence type="ECO:0000256" key="1">
    <source>
        <dbReference type="PROSITE-ProRule" id="PRU00076"/>
    </source>
</evidence>
<gene>
    <name evidence="4" type="ORF">LSH36_1979g00009</name>
</gene>
<keyword evidence="2" id="KW-0732">Signal</keyword>
<dbReference type="SUPFAM" id="SSF57196">
    <property type="entry name" value="EGF/Laminin"/>
    <property type="match status" value="1"/>
</dbReference>
<keyword evidence="1" id="KW-1015">Disulfide bond</keyword>